<dbReference type="InterPro" id="IPR053185">
    <property type="entry name" value="SET_domain_protein"/>
</dbReference>
<dbReference type="Pfam" id="PF00856">
    <property type="entry name" value="SET"/>
    <property type="match status" value="1"/>
</dbReference>
<reference evidence="3" key="1">
    <citation type="submission" date="2023-06" db="EMBL/GenBank/DDBJ databases">
        <title>Multi-omics analyses reveal the molecular pathogenesis toolkit of Lasiodiplodia hormozganensis, a cross-kingdom pathogen.</title>
        <authorList>
            <person name="Felix C."/>
            <person name="Meneses R."/>
            <person name="Goncalves M.F.M."/>
            <person name="Tilleman L."/>
            <person name="Duarte A.S."/>
            <person name="Jorrin-Novo J.V."/>
            <person name="Van De Peer Y."/>
            <person name="Deforce D."/>
            <person name="Van Nieuwerburgh F."/>
            <person name="Esteves A.C."/>
            <person name="Alves A."/>
        </authorList>
    </citation>
    <scope>NUCLEOTIDE SEQUENCE</scope>
    <source>
        <strain evidence="3">CBS 339.90</strain>
    </source>
</reference>
<organism evidence="3 4">
    <name type="scientific">Lasiodiplodia hormozganensis</name>
    <dbReference type="NCBI Taxonomy" id="869390"/>
    <lineage>
        <taxon>Eukaryota</taxon>
        <taxon>Fungi</taxon>
        <taxon>Dikarya</taxon>
        <taxon>Ascomycota</taxon>
        <taxon>Pezizomycotina</taxon>
        <taxon>Dothideomycetes</taxon>
        <taxon>Dothideomycetes incertae sedis</taxon>
        <taxon>Botryosphaeriales</taxon>
        <taxon>Botryosphaeriaceae</taxon>
        <taxon>Lasiodiplodia</taxon>
    </lineage>
</organism>
<dbReference type="Proteomes" id="UP001175001">
    <property type="component" value="Unassembled WGS sequence"/>
</dbReference>
<sequence length="329" mass="35947">MAAPPNPTTIVHSSIQVVPLPGRGMGSIATAWIPRGTRLVSDAPVFAATNTQWKNEELLAQQLIPLYTGLPADQRTRIDNLAANPEAVARWAKFFRTEDAVAEAEASWATDPAPATTTSSSLSVAQRAHIMASWNTNCFGLDHKESSAKWAAVIAPTAARFNHACVPNATFAWNDAVGAITVQTIKEVDEGEELTIAYVDSMKRGKKRREALSRQYGFVCDCPACAGGKEEELNEVRKRIEELREILGRQARRAEDEKDGETAKMAVEEGVTLHEKTGLVGVHLADFYKAAFAATGDRLYLEEELRVRTYCLGDDHPLVKALTEKLTGV</sequence>
<evidence type="ECO:0000313" key="3">
    <source>
        <dbReference type="EMBL" id="KAK0659524.1"/>
    </source>
</evidence>
<name>A0AA40D425_9PEZI</name>
<dbReference type="AlphaFoldDB" id="A0AA40D425"/>
<keyword evidence="1" id="KW-0175">Coiled coil</keyword>
<accession>A0AA40D425</accession>
<protein>
    <submittedName>
        <fullName evidence="3">SET domain-containing protein</fullName>
    </submittedName>
</protein>
<dbReference type="PANTHER" id="PTHR47332:SF2">
    <property type="entry name" value="SET-6"/>
    <property type="match status" value="1"/>
</dbReference>
<dbReference type="PROSITE" id="PS50280">
    <property type="entry name" value="SET"/>
    <property type="match status" value="1"/>
</dbReference>
<feature type="domain" description="SET" evidence="2">
    <location>
        <begin position="13"/>
        <end position="199"/>
    </location>
</feature>
<dbReference type="PANTHER" id="PTHR47332">
    <property type="entry name" value="SET DOMAIN-CONTAINING PROTEIN 5"/>
    <property type="match status" value="1"/>
</dbReference>
<dbReference type="Gene3D" id="2.170.270.10">
    <property type="entry name" value="SET domain"/>
    <property type="match status" value="1"/>
</dbReference>
<dbReference type="SUPFAM" id="SSF82199">
    <property type="entry name" value="SET domain"/>
    <property type="match status" value="1"/>
</dbReference>
<gene>
    <name evidence="3" type="primary">MIMI_L678</name>
    <name evidence="3" type="ORF">DIS24_g3813</name>
</gene>
<feature type="coiled-coil region" evidence="1">
    <location>
        <begin position="226"/>
        <end position="257"/>
    </location>
</feature>
<evidence type="ECO:0000256" key="1">
    <source>
        <dbReference type="SAM" id="Coils"/>
    </source>
</evidence>
<dbReference type="CDD" id="cd20071">
    <property type="entry name" value="SET_SMYD"/>
    <property type="match status" value="1"/>
</dbReference>
<dbReference type="InterPro" id="IPR001214">
    <property type="entry name" value="SET_dom"/>
</dbReference>
<evidence type="ECO:0000259" key="2">
    <source>
        <dbReference type="PROSITE" id="PS50280"/>
    </source>
</evidence>
<proteinExistence type="predicted"/>
<keyword evidence="4" id="KW-1185">Reference proteome</keyword>
<dbReference type="InterPro" id="IPR046341">
    <property type="entry name" value="SET_dom_sf"/>
</dbReference>
<dbReference type="EMBL" id="JAUJDW010000013">
    <property type="protein sequence ID" value="KAK0659524.1"/>
    <property type="molecule type" value="Genomic_DNA"/>
</dbReference>
<evidence type="ECO:0000313" key="4">
    <source>
        <dbReference type="Proteomes" id="UP001175001"/>
    </source>
</evidence>
<comment type="caution">
    <text evidence="3">The sequence shown here is derived from an EMBL/GenBank/DDBJ whole genome shotgun (WGS) entry which is preliminary data.</text>
</comment>